<accession>A0A1U7EWU0</accession>
<dbReference type="AlphaFoldDB" id="A0A1U7EWU0"/>
<dbReference type="KEGG" id="nph:NP_2928A"/>
<dbReference type="eggNOG" id="arCOG00090">
    <property type="taxonomic scope" value="Archaea"/>
</dbReference>
<dbReference type="STRING" id="348780.NP_2928A"/>
<evidence type="ECO:0000313" key="2">
    <source>
        <dbReference type="EMBL" id="CAI49555.1"/>
    </source>
</evidence>
<protein>
    <submittedName>
        <fullName evidence="2">Glutamine amidotransferase (Homolog to GMP synthase subunit A)</fullName>
    </submittedName>
</protein>
<dbReference type="PROSITE" id="PS51273">
    <property type="entry name" value="GATASE_TYPE_1"/>
    <property type="match status" value="1"/>
</dbReference>
<dbReference type="SUPFAM" id="SSF52317">
    <property type="entry name" value="Class I glutamine amidotransferase-like"/>
    <property type="match status" value="1"/>
</dbReference>
<dbReference type="EnsemblBacteria" id="CAI49555">
    <property type="protein sequence ID" value="CAI49555"/>
    <property type="gene ID" value="NP_2928A"/>
</dbReference>
<dbReference type="EMBL" id="CR936257">
    <property type="protein sequence ID" value="CAI49555.1"/>
    <property type="molecule type" value="Genomic_DNA"/>
</dbReference>
<dbReference type="OrthoDB" id="3321at2157"/>
<dbReference type="Pfam" id="PF00117">
    <property type="entry name" value="GATase"/>
    <property type="match status" value="1"/>
</dbReference>
<reference evidence="2 3" key="1">
    <citation type="journal article" date="2005" name="Genome Res.">
        <title>Living with two extremes: conclusions from the genome sequence of Natronomonas pharaonis.</title>
        <authorList>
            <person name="Falb M."/>
            <person name="Pfeiffer F."/>
            <person name="Palm P."/>
            <person name="Rodewald K."/>
            <person name="Hickmann V."/>
            <person name="Tittor J."/>
            <person name="Oesterhelt D."/>
        </authorList>
    </citation>
    <scope>NUCLEOTIDE SEQUENCE [LARGE SCALE GENOMIC DNA]</scope>
    <source>
        <strain evidence="3">ATCC 35678 / DSM 2160 / CIP 103997 / JCM 8858 / NBRC 14720 / NCIMB 2260 / Gabara</strain>
    </source>
</reference>
<organism evidence="2 3">
    <name type="scientific">Natronomonas pharaonis (strain ATCC 35678 / DSM 2160 / CIP 103997 / JCM 8858 / NBRC 14720 / NCIMB 2260 / Gabara)</name>
    <name type="common">Halobacterium pharaonis</name>
    <dbReference type="NCBI Taxonomy" id="348780"/>
    <lineage>
        <taxon>Archaea</taxon>
        <taxon>Methanobacteriati</taxon>
        <taxon>Methanobacteriota</taxon>
        <taxon>Stenosarchaea group</taxon>
        <taxon>Halobacteria</taxon>
        <taxon>Halobacteriales</taxon>
        <taxon>Natronomonadaceae</taxon>
        <taxon>Natronomonas</taxon>
    </lineage>
</organism>
<keyword evidence="2" id="KW-0315">Glutamine amidotransferase</keyword>
<dbReference type="PANTHER" id="PTHR42695:SF5">
    <property type="entry name" value="GLUTAMINE AMIDOTRANSFERASE YLR126C-RELATED"/>
    <property type="match status" value="1"/>
</dbReference>
<dbReference type="InterPro" id="IPR029062">
    <property type="entry name" value="Class_I_gatase-like"/>
</dbReference>
<proteinExistence type="predicted"/>
<gene>
    <name evidence="2" type="primary">guaAa4</name>
    <name evidence="2" type="ordered locus">NP_2928A</name>
</gene>
<dbReference type="InterPro" id="IPR044992">
    <property type="entry name" value="ChyE-like"/>
</dbReference>
<dbReference type="PANTHER" id="PTHR42695">
    <property type="entry name" value="GLUTAMINE AMIDOTRANSFERASE YLR126C-RELATED"/>
    <property type="match status" value="1"/>
</dbReference>
<name>A0A1U7EWU0_NATPD</name>
<dbReference type="HOGENOM" id="CLU_1222558_0_0_2"/>
<evidence type="ECO:0000313" key="3">
    <source>
        <dbReference type="Proteomes" id="UP000002698"/>
    </source>
</evidence>
<dbReference type="RefSeq" id="WP_011323179.1">
    <property type="nucleotide sequence ID" value="NC_007426.1"/>
</dbReference>
<sequence>MRTKFDGKEIYVVKSEPDEERTYHCDALASRFPTATEIDYPAGERVPVDSAAAVVLTGSTAAVYEPEQYPWVDDQQALVRRLVERSVPTLGVCFGHQIANAALGGTVEHVGMTAGLVEADLDHQPLFEGVAPVVPALHGDAVTALGDGMESIATAPHADIFASRHQSAPLWTVQFHPEITAALEPRLTEDFGWESGRWSFGDVTAAVVFENFKSMAESAPAAADSP</sequence>
<evidence type="ECO:0000259" key="1">
    <source>
        <dbReference type="Pfam" id="PF00117"/>
    </source>
</evidence>
<dbReference type="Gene3D" id="3.40.50.880">
    <property type="match status" value="1"/>
</dbReference>
<dbReference type="Proteomes" id="UP000002698">
    <property type="component" value="Chromosome"/>
</dbReference>
<feature type="domain" description="Glutamine amidotransferase" evidence="1">
    <location>
        <begin position="48"/>
        <end position="191"/>
    </location>
</feature>
<dbReference type="CDD" id="cd01741">
    <property type="entry name" value="GATase1_1"/>
    <property type="match status" value="1"/>
</dbReference>
<dbReference type="InterPro" id="IPR017926">
    <property type="entry name" value="GATASE"/>
</dbReference>
<keyword evidence="3" id="KW-1185">Reference proteome</keyword>
<dbReference type="GeneID" id="3702782"/>
<dbReference type="GO" id="GO:0005829">
    <property type="term" value="C:cytosol"/>
    <property type="evidence" value="ECO:0007669"/>
    <property type="project" value="TreeGrafter"/>
</dbReference>